<keyword evidence="2" id="KW-1185">Reference proteome</keyword>
<comment type="caution">
    <text evidence="1">The sequence shown here is derived from an EMBL/GenBank/DDBJ whole genome shotgun (WGS) entry which is preliminary data.</text>
</comment>
<gene>
    <name evidence="1" type="ORF">INT45_001091</name>
</gene>
<organism evidence="1 2">
    <name type="scientific">Circinella minor</name>
    <dbReference type="NCBI Taxonomy" id="1195481"/>
    <lineage>
        <taxon>Eukaryota</taxon>
        <taxon>Fungi</taxon>
        <taxon>Fungi incertae sedis</taxon>
        <taxon>Mucoromycota</taxon>
        <taxon>Mucoromycotina</taxon>
        <taxon>Mucoromycetes</taxon>
        <taxon>Mucorales</taxon>
        <taxon>Lichtheimiaceae</taxon>
        <taxon>Circinella</taxon>
    </lineage>
</organism>
<dbReference type="EMBL" id="JAEPRB010000014">
    <property type="protein sequence ID" value="KAG2226744.1"/>
    <property type="molecule type" value="Genomic_DNA"/>
</dbReference>
<name>A0A8H7SCA6_9FUNG</name>
<dbReference type="AlphaFoldDB" id="A0A8H7SCA6"/>
<evidence type="ECO:0000313" key="2">
    <source>
        <dbReference type="Proteomes" id="UP000646827"/>
    </source>
</evidence>
<reference evidence="1 2" key="1">
    <citation type="submission" date="2020-12" db="EMBL/GenBank/DDBJ databases">
        <title>Metabolic potential, ecology and presence of endohyphal bacteria is reflected in genomic diversity of Mucoromycotina.</title>
        <authorList>
            <person name="Muszewska A."/>
            <person name="Okrasinska A."/>
            <person name="Steczkiewicz K."/>
            <person name="Drgas O."/>
            <person name="Orlowska M."/>
            <person name="Perlinska-Lenart U."/>
            <person name="Aleksandrzak-Piekarczyk T."/>
            <person name="Szatraj K."/>
            <person name="Zielenkiewicz U."/>
            <person name="Pilsyk S."/>
            <person name="Malc E."/>
            <person name="Mieczkowski P."/>
            <person name="Kruszewska J.S."/>
            <person name="Biernat P."/>
            <person name="Pawlowska J."/>
        </authorList>
    </citation>
    <scope>NUCLEOTIDE SEQUENCE [LARGE SCALE GENOMIC DNA]</scope>
    <source>
        <strain evidence="1 2">CBS 142.35</strain>
    </source>
</reference>
<accession>A0A8H7SCA6</accession>
<protein>
    <submittedName>
        <fullName evidence="1">Uncharacterized protein</fullName>
    </submittedName>
</protein>
<evidence type="ECO:0000313" key="1">
    <source>
        <dbReference type="EMBL" id="KAG2226744.1"/>
    </source>
</evidence>
<sequence>MSDDTELFAMQIVGQASYANTESRRFQHRNIKPGTSECCPYSSNDCSRRGNKNMDVRIELSYTKNEGKTSGDIFYPIIPAGGYIVATGTFDQFKFERFDADHNLLHRPFLN</sequence>
<dbReference type="OrthoDB" id="2252907at2759"/>
<dbReference type="Proteomes" id="UP000646827">
    <property type="component" value="Unassembled WGS sequence"/>
</dbReference>
<proteinExistence type="predicted"/>